<dbReference type="PROSITE" id="PS50943">
    <property type="entry name" value="HTH_CROC1"/>
    <property type="match status" value="1"/>
</dbReference>
<feature type="domain" description="HTH cro/C1-type" evidence="1">
    <location>
        <begin position="63"/>
        <end position="95"/>
    </location>
</feature>
<dbReference type="RefSeq" id="WP_146315335.1">
    <property type="nucleotide sequence ID" value="NZ_VCQV01000003.1"/>
</dbReference>
<evidence type="ECO:0000259" key="1">
    <source>
        <dbReference type="PROSITE" id="PS50943"/>
    </source>
</evidence>
<dbReference type="OrthoDB" id="5142649at2"/>
<reference evidence="2 3" key="1">
    <citation type="submission" date="2019-05" db="EMBL/GenBank/DDBJ databases">
        <authorList>
            <person name="Lee S.D."/>
        </authorList>
    </citation>
    <scope>NUCLEOTIDE SEQUENCE [LARGE SCALE GENOMIC DNA]</scope>
    <source>
        <strain evidence="2 3">C5-26</strain>
    </source>
</reference>
<sequence length="509" mass="54115">MGWTPSRGRPRTLPRDSTPLRGWSVDARARIAWLLRVSRAAGPHHGVPAFTAALGEHGVTMGPSHISRYETGAMPVPTEVIKAYEQVLGLPAGQLLGACHGIDRLFGPALANDSRARPLPRMDLMRRLTVLEAKIDDQAVSGMEWLGLAEELSHPAGMLLPPSVLHTWIGVLVTQTMRSIGHAHSTRRHALARLVGDPHIQQVVVEQVEDASDQPGAQGVIDVLSVLADTTDPVVLRRLIGHVGDAAGQQQRGAAFGLLTAITRGNLPADLVPELTQAILAAAKDGPARGIPAFRLAQRISPQLTAQVVASLGQFPAPSGPGARVQSPARLGAYLTAAGQASGLQDPMVERLLREGLSPDFLERRHQALLLLAASPYRQALADTALQVLADPHTRYAGAAAATVLTYLAGPSQQPELTRLLPSTSGRDRAKLLRALAHSGGVPRQLDLLEHAADPQLVASSVYAAGMSNHPDLPRLATDPEWTGTPTQASAIWWQHTGPAITDPIRTAH</sequence>
<comment type="caution">
    <text evidence="2">The sequence shown here is derived from an EMBL/GenBank/DDBJ whole genome shotgun (WGS) entry which is preliminary data.</text>
</comment>
<dbReference type="InterPro" id="IPR001387">
    <property type="entry name" value="Cro/C1-type_HTH"/>
</dbReference>
<evidence type="ECO:0000313" key="2">
    <source>
        <dbReference type="EMBL" id="TWP38339.1"/>
    </source>
</evidence>
<gene>
    <name evidence="2" type="ORF">FGL98_03785</name>
</gene>
<name>A0A563E7S2_9MICO</name>
<reference evidence="2 3" key="2">
    <citation type="submission" date="2019-08" db="EMBL/GenBank/DDBJ databases">
        <title>Jejuicoccus antrihumi gen. nov., sp. nov., a new member of the family Dermacoccaceae isolated from a cave.</title>
        <authorList>
            <person name="Schumann P."/>
            <person name="Kim I.S."/>
        </authorList>
    </citation>
    <scope>NUCLEOTIDE SEQUENCE [LARGE SCALE GENOMIC DNA]</scope>
    <source>
        <strain evidence="2 3">C5-26</strain>
    </source>
</reference>
<organism evidence="2 3">
    <name type="scientific">Leekyejoonella antrihumi</name>
    <dbReference type="NCBI Taxonomy" id="1660198"/>
    <lineage>
        <taxon>Bacteria</taxon>
        <taxon>Bacillati</taxon>
        <taxon>Actinomycetota</taxon>
        <taxon>Actinomycetes</taxon>
        <taxon>Micrococcales</taxon>
        <taxon>Dermacoccaceae</taxon>
        <taxon>Leekyejoonella</taxon>
    </lineage>
</organism>
<dbReference type="Proteomes" id="UP000320244">
    <property type="component" value="Unassembled WGS sequence"/>
</dbReference>
<protein>
    <recommendedName>
        <fullName evidence="1">HTH cro/C1-type domain-containing protein</fullName>
    </recommendedName>
</protein>
<evidence type="ECO:0000313" key="3">
    <source>
        <dbReference type="Proteomes" id="UP000320244"/>
    </source>
</evidence>
<dbReference type="AlphaFoldDB" id="A0A563E7S2"/>
<accession>A0A563E7S2</accession>
<dbReference type="EMBL" id="VCQV01000003">
    <property type="protein sequence ID" value="TWP38339.1"/>
    <property type="molecule type" value="Genomic_DNA"/>
</dbReference>
<proteinExistence type="predicted"/>
<keyword evidence="3" id="KW-1185">Reference proteome</keyword>